<keyword evidence="5" id="KW-0029">Amino-acid transport</keyword>
<evidence type="ECO:0000256" key="8">
    <source>
        <dbReference type="SAM" id="MobiDB-lite"/>
    </source>
</evidence>
<keyword evidence="7" id="KW-0472">Membrane</keyword>
<evidence type="ECO:0000256" key="7">
    <source>
        <dbReference type="ARBA" id="ARBA00023136"/>
    </source>
</evidence>
<dbReference type="AlphaFoldDB" id="A0A5N5HUR0"/>
<accession>A0A5N5HUR0</accession>
<reference evidence="10 11" key="3">
    <citation type="submission" date="2019-11" db="EMBL/GenBank/DDBJ databases">
        <title>A de novo genome assembly of a pear dwarfing rootstock.</title>
        <authorList>
            <person name="Wang F."/>
            <person name="Wang J."/>
            <person name="Li S."/>
            <person name="Zhang Y."/>
            <person name="Fang M."/>
            <person name="Ma L."/>
            <person name="Zhao Y."/>
            <person name="Jiang S."/>
        </authorList>
    </citation>
    <scope>NUCLEOTIDE SEQUENCE [LARGE SCALE GENOMIC DNA]</scope>
    <source>
        <strain evidence="10">S2</strain>
        <tissue evidence="10">Leaf</tissue>
    </source>
</reference>
<keyword evidence="4" id="KW-0812">Transmembrane</keyword>
<keyword evidence="11" id="KW-1185">Reference proteome</keyword>
<dbReference type="GO" id="GO:0080143">
    <property type="term" value="P:regulation of amino acid export"/>
    <property type="evidence" value="ECO:0007669"/>
    <property type="project" value="InterPro"/>
</dbReference>
<comment type="subcellular location">
    <subcellularLocation>
        <location evidence="1">Membrane</location>
        <topology evidence="1">Single-pass membrane protein</topology>
    </subcellularLocation>
</comment>
<dbReference type="PANTHER" id="PTHR33228">
    <property type="entry name" value="PROTEIN GLUTAMINE DUMPER 4-RELATED"/>
    <property type="match status" value="1"/>
</dbReference>
<feature type="chain" id="PRO_5024447419" evidence="9">
    <location>
        <begin position="22"/>
        <end position="94"/>
    </location>
</feature>
<protein>
    <submittedName>
        <fullName evidence="10">Protein GLUTAMINE DUMPER 1-like</fullName>
    </submittedName>
</protein>
<evidence type="ECO:0000313" key="10">
    <source>
        <dbReference type="EMBL" id="KAB2630587.1"/>
    </source>
</evidence>
<comment type="caution">
    <text evidence="10">The sequence shown here is derived from an EMBL/GenBank/DDBJ whole genome shotgun (WGS) entry which is preliminary data.</text>
</comment>
<evidence type="ECO:0000256" key="9">
    <source>
        <dbReference type="SAM" id="SignalP"/>
    </source>
</evidence>
<name>A0A5N5HUR0_9ROSA</name>
<dbReference type="Proteomes" id="UP000327157">
    <property type="component" value="Chromosome 12"/>
</dbReference>
<feature type="region of interest" description="Disordered" evidence="8">
    <location>
        <begin position="24"/>
        <end position="43"/>
    </location>
</feature>
<reference evidence="10 11" key="1">
    <citation type="submission" date="2019-09" db="EMBL/GenBank/DDBJ databases">
        <authorList>
            <person name="Ou C."/>
        </authorList>
    </citation>
    <scope>NUCLEOTIDE SEQUENCE [LARGE SCALE GENOMIC DNA]</scope>
    <source>
        <strain evidence="10">S2</strain>
        <tissue evidence="10">Leaf</tissue>
    </source>
</reference>
<dbReference type="GO" id="GO:0016020">
    <property type="term" value="C:membrane"/>
    <property type="evidence" value="ECO:0007669"/>
    <property type="project" value="UniProtKB-SubCell"/>
</dbReference>
<dbReference type="InterPro" id="IPR040359">
    <property type="entry name" value="GDU"/>
</dbReference>
<evidence type="ECO:0000256" key="2">
    <source>
        <dbReference type="ARBA" id="ARBA00009977"/>
    </source>
</evidence>
<dbReference type="PANTHER" id="PTHR33228:SF49">
    <property type="entry name" value="PROTEIN GLUTAMINE DUMPER 5"/>
    <property type="match status" value="1"/>
</dbReference>
<gene>
    <name evidence="10" type="ORF">D8674_008106</name>
</gene>
<reference evidence="11" key="2">
    <citation type="submission" date="2019-10" db="EMBL/GenBank/DDBJ databases">
        <title>A de novo genome assembly of a pear dwarfing rootstock.</title>
        <authorList>
            <person name="Wang F."/>
            <person name="Wang J."/>
            <person name="Li S."/>
            <person name="Zhang Y."/>
            <person name="Fang M."/>
            <person name="Ma L."/>
            <person name="Zhao Y."/>
            <person name="Jiang S."/>
        </authorList>
    </citation>
    <scope>NUCLEOTIDE SEQUENCE [LARGE SCALE GENOMIC DNA]</scope>
</reference>
<evidence type="ECO:0000256" key="3">
    <source>
        <dbReference type="ARBA" id="ARBA00022448"/>
    </source>
</evidence>
<keyword evidence="6" id="KW-1133">Transmembrane helix</keyword>
<evidence type="ECO:0000256" key="5">
    <source>
        <dbReference type="ARBA" id="ARBA00022970"/>
    </source>
</evidence>
<evidence type="ECO:0000313" key="11">
    <source>
        <dbReference type="Proteomes" id="UP000327157"/>
    </source>
</evidence>
<dbReference type="EMBL" id="SMOL01000143">
    <property type="protein sequence ID" value="KAB2630587.1"/>
    <property type="molecule type" value="Genomic_DNA"/>
</dbReference>
<keyword evidence="3" id="KW-0813">Transport</keyword>
<comment type="similarity">
    <text evidence="2">Belongs to the GLUTAMINE DUMPER 1 (TC 9.B.60) family.</text>
</comment>
<sequence>MLGLIAFALLILACSYWKLSSRLEDREGGERDLESGGGDEKTSELNSHKLTFVTQLWSFNRNGEVFQLWVASFRSVGWVPERRRSRESRVKKKN</sequence>
<dbReference type="GO" id="GO:0006865">
    <property type="term" value="P:amino acid transport"/>
    <property type="evidence" value="ECO:0007669"/>
    <property type="project" value="UniProtKB-KW"/>
</dbReference>
<organism evidence="10 11">
    <name type="scientific">Pyrus ussuriensis x Pyrus communis</name>
    <dbReference type="NCBI Taxonomy" id="2448454"/>
    <lineage>
        <taxon>Eukaryota</taxon>
        <taxon>Viridiplantae</taxon>
        <taxon>Streptophyta</taxon>
        <taxon>Embryophyta</taxon>
        <taxon>Tracheophyta</taxon>
        <taxon>Spermatophyta</taxon>
        <taxon>Magnoliopsida</taxon>
        <taxon>eudicotyledons</taxon>
        <taxon>Gunneridae</taxon>
        <taxon>Pentapetalae</taxon>
        <taxon>rosids</taxon>
        <taxon>fabids</taxon>
        <taxon>Rosales</taxon>
        <taxon>Rosaceae</taxon>
        <taxon>Amygdaloideae</taxon>
        <taxon>Maleae</taxon>
        <taxon>Pyrus</taxon>
    </lineage>
</organism>
<evidence type="ECO:0000256" key="4">
    <source>
        <dbReference type="ARBA" id="ARBA00022692"/>
    </source>
</evidence>
<proteinExistence type="inferred from homology"/>
<keyword evidence="9" id="KW-0732">Signal</keyword>
<evidence type="ECO:0000256" key="6">
    <source>
        <dbReference type="ARBA" id="ARBA00022989"/>
    </source>
</evidence>
<evidence type="ECO:0000256" key="1">
    <source>
        <dbReference type="ARBA" id="ARBA00004167"/>
    </source>
</evidence>
<feature type="signal peptide" evidence="9">
    <location>
        <begin position="1"/>
        <end position="21"/>
    </location>
</feature>